<feature type="compositionally biased region" description="Low complexity" evidence="1">
    <location>
        <begin position="161"/>
        <end position="173"/>
    </location>
</feature>
<feature type="region of interest" description="Disordered" evidence="1">
    <location>
        <begin position="102"/>
        <end position="249"/>
    </location>
</feature>
<feature type="compositionally biased region" description="Basic and acidic residues" evidence="1">
    <location>
        <begin position="112"/>
        <end position="146"/>
    </location>
</feature>
<feature type="compositionally biased region" description="Basic and acidic residues" evidence="1">
    <location>
        <begin position="47"/>
        <end position="56"/>
    </location>
</feature>
<comment type="caution">
    <text evidence="2">The sequence shown here is derived from an EMBL/GenBank/DDBJ whole genome shotgun (WGS) entry which is preliminary data.</text>
</comment>
<gene>
    <name evidence="2" type="ORF">SCOCK_710019</name>
</gene>
<dbReference type="EMBL" id="CAJSLV010000105">
    <property type="protein sequence ID" value="CAG6398626.1"/>
    <property type="molecule type" value="Genomic_DNA"/>
</dbReference>
<reference evidence="2" key="1">
    <citation type="submission" date="2021-05" db="EMBL/GenBank/DDBJ databases">
        <authorList>
            <person name="Arsene-Ploetze F."/>
        </authorList>
    </citation>
    <scope>NUCLEOTIDE SEQUENCE</scope>
    <source>
        <strain evidence="2">DSM 42138</strain>
    </source>
</reference>
<feature type="region of interest" description="Disordered" evidence="1">
    <location>
        <begin position="46"/>
        <end position="80"/>
    </location>
</feature>
<evidence type="ECO:0000313" key="3">
    <source>
        <dbReference type="Proteomes" id="UP001152519"/>
    </source>
</evidence>
<name>A0A9W4EBE3_9ACTN</name>
<sequence>MAGRTRAPRAHPEERRRRPLQRQPAPEHDQRVHRLVRLLLLPAQAGREGRVHDAHRGGRPAGQGDGGRQPHRAAHRQRAAPDAAVALLPALAQGAQGSAAAGVAEGLHRHRDPPLRDHLGPVRLRDPRRADRGRAGVADRWRRGDLRLGGAPAHRGPPHPLGGLVPHPPAGALQGPQDALHHALRPHRGAQAPRRPRAAAARTAGRDRRLPGLHPAALPARLRGHEGRQGPQHPAGPHHDGDRCGGAEDLRGLPAALRQCAAREGLLGDARPVHGPAGPEPRRRRHGRLGRRVQDHPRRGRLRHAEQAHQGRHPRPDPRRRLPPGRAQHALRDHPRIPRPRRVAAGVAAADAGVTPVTAVRLP</sequence>
<feature type="compositionally biased region" description="Basic residues" evidence="1">
    <location>
        <begin position="282"/>
        <end position="291"/>
    </location>
</feature>
<protein>
    <submittedName>
        <fullName evidence="2">Uncharacterized 50.6 kDa protein in the 5\\'region of gyrA and gyrB</fullName>
    </submittedName>
</protein>
<evidence type="ECO:0000313" key="2">
    <source>
        <dbReference type="EMBL" id="CAG6398626.1"/>
    </source>
</evidence>
<organism evidence="2 3">
    <name type="scientific">Actinacidiphila cocklensis</name>
    <dbReference type="NCBI Taxonomy" id="887465"/>
    <lineage>
        <taxon>Bacteria</taxon>
        <taxon>Bacillati</taxon>
        <taxon>Actinomycetota</taxon>
        <taxon>Actinomycetes</taxon>
        <taxon>Kitasatosporales</taxon>
        <taxon>Streptomycetaceae</taxon>
        <taxon>Actinacidiphila</taxon>
    </lineage>
</organism>
<feature type="compositionally biased region" description="Basic and acidic residues" evidence="1">
    <location>
        <begin position="292"/>
        <end position="320"/>
    </location>
</feature>
<dbReference type="AlphaFoldDB" id="A0A9W4EBE3"/>
<keyword evidence="3" id="KW-1185">Reference proteome</keyword>
<proteinExistence type="predicted"/>
<feature type="region of interest" description="Disordered" evidence="1">
    <location>
        <begin position="267"/>
        <end position="349"/>
    </location>
</feature>
<evidence type="ECO:0000256" key="1">
    <source>
        <dbReference type="SAM" id="MobiDB-lite"/>
    </source>
</evidence>
<feature type="region of interest" description="Disordered" evidence="1">
    <location>
        <begin position="1"/>
        <end position="32"/>
    </location>
</feature>
<accession>A0A9W4EBE3</accession>
<feature type="compositionally biased region" description="Low complexity" evidence="1">
    <location>
        <begin position="189"/>
        <end position="203"/>
    </location>
</feature>
<feature type="compositionally biased region" description="Basic and acidic residues" evidence="1">
    <location>
        <begin position="237"/>
        <end position="249"/>
    </location>
</feature>
<feature type="compositionally biased region" description="Basic residues" evidence="1">
    <location>
        <begin position="69"/>
        <end position="78"/>
    </location>
</feature>
<dbReference type="Proteomes" id="UP001152519">
    <property type="component" value="Unassembled WGS sequence"/>
</dbReference>